<dbReference type="EMBL" id="FMMM01000026">
    <property type="protein sequence ID" value="SCQ19740.1"/>
    <property type="molecule type" value="Genomic_DNA"/>
</dbReference>
<gene>
    <name evidence="3" type="ORF">TFUB20_00813</name>
</gene>
<organism evidence="3 4">
    <name type="scientific">Tannerella forsythia</name>
    <name type="common">Bacteroides forsythus</name>
    <dbReference type="NCBI Taxonomy" id="28112"/>
    <lineage>
        <taxon>Bacteria</taxon>
        <taxon>Pseudomonadati</taxon>
        <taxon>Bacteroidota</taxon>
        <taxon>Bacteroidia</taxon>
        <taxon>Bacteroidales</taxon>
        <taxon>Tannerellaceae</taxon>
        <taxon>Tannerella</taxon>
    </lineage>
</organism>
<dbReference type="InterPro" id="IPR010131">
    <property type="entry name" value="MdtP/NodT-like"/>
</dbReference>
<name>A0A1D3UHW3_TANFO</name>
<dbReference type="Proteomes" id="UP000182057">
    <property type="component" value="Unassembled WGS sequence"/>
</dbReference>
<proteinExistence type="inferred from homology"/>
<reference evidence="3 4" key="1">
    <citation type="submission" date="2016-09" db="EMBL/GenBank/DDBJ databases">
        <authorList>
            <person name="Capua I."/>
            <person name="De Benedictis P."/>
            <person name="Joannis T."/>
            <person name="Lombin L.H."/>
            <person name="Cattoli G."/>
        </authorList>
    </citation>
    <scope>NUCLEOTIDE SEQUENCE [LARGE SCALE GENOMIC DNA]</scope>
    <source>
        <strain evidence="3 4">UB20</strain>
    </source>
</reference>
<evidence type="ECO:0000313" key="4">
    <source>
        <dbReference type="Proteomes" id="UP000182057"/>
    </source>
</evidence>
<dbReference type="PANTHER" id="PTHR30203:SF30">
    <property type="entry name" value="OUTER MEMBRANE PROTEIN-RELATED"/>
    <property type="match status" value="1"/>
</dbReference>
<dbReference type="Pfam" id="PF02321">
    <property type="entry name" value="OEP"/>
    <property type="match status" value="2"/>
</dbReference>
<evidence type="ECO:0000313" key="3">
    <source>
        <dbReference type="EMBL" id="SCQ19740.1"/>
    </source>
</evidence>
<dbReference type="GO" id="GO:0015562">
    <property type="term" value="F:efflux transmembrane transporter activity"/>
    <property type="evidence" value="ECO:0007669"/>
    <property type="project" value="InterPro"/>
</dbReference>
<feature type="coiled-coil region" evidence="2">
    <location>
        <begin position="374"/>
        <end position="431"/>
    </location>
</feature>
<evidence type="ECO:0000256" key="1">
    <source>
        <dbReference type="ARBA" id="ARBA00007613"/>
    </source>
</evidence>
<accession>A0A1D3UHW3</accession>
<dbReference type="SUPFAM" id="SSF56954">
    <property type="entry name" value="Outer membrane efflux proteins (OEP)"/>
    <property type="match status" value="1"/>
</dbReference>
<evidence type="ECO:0000256" key="2">
    <source>
        <dbReference type="SAM" id="Coils"/>
    </source>
</evidence>
<dbReference type="AlphaFoldDB" id="A0A1D3UHW3"/>
<dbReference type="InterPro" id="IPR003423">
    <property type="entry name" value="OMP_efflux"/>
</dbReference>
<keyword evidence="2" id="KW-0175">Coiled coil</keyword>
<comment type="similarity">
    <text evidence="1">Belongs to the outer membrane factor (OMF) (TC 1.B.17) family.</text>
</comment>
<dbReference type="PANTHER" id="PTHR30203">
    <property type="entry name" value="OUTER MEMBRANE CATION EFFLUX PROTEIN"/>
    <property type="match status" value="1"/>
</dbReference>
<protein>
    <submittedName>
        <fullName evidence="3">Copper/silver efflux system outer membrane protein CusC</fullName>
    </submittedName>
</protein>
<dbReference type="Gene3D" id="1.20.1600.10">
    <property type="entry name" value="Outer membrane efflux proteins (OEP)"/>
    <property type="match status" value="1"/>
</dbReference>
<sequence length="505" mass="58582">MMMNKQFLRIYVSGMMWLAGMWGVPSEAYAQRSVTIEQALDIAEEHNPTLINSKLNLERYQLQLVAQRASLKSRFSLNLDPIDYTKTRRFDNRLSQWYTNESLTSSGTFRVTQPILWTDGELSLINRFGWQNNTSVVEGHENRNRAFSNNLYLQFTQPVFTYNRRKMELKQIEFDYENAGIDYALQRLNTERDITNRFYTVYMAQSNLEISREELENARQSFEIIKNKVEADLSAKEELYQAELNLATAQSSVEERVVALANAEDELKQALGLPLHERIRVMADIGISPIAVSLEEAVRNGLDSRMELRQREIDIELAELQMIRTKSLNEFKGDISLSVGITGDNERLGSVYDNPTQNPRVAISFTVPIFDWGEKKARVKAQRTAQTIAKLRQENEKLDIELNIRQVWRRLENLRTQITIAEKNVRNAQLTYDLNLTRYREGDLTGMQISQFQTQLSNKKIAYSQTLINYKIELLNLKILSLYDFEKNAPVIPVRTLGDARHRDK</sequence>